<feature type="signal peptide" evidence="3">
    <location>
        <begin position="1"/>
        <end position="28"/>
    </location>
</feature>
<feature type="chain" id="PRO_5015624708" description="Bifunctional inhibitor/plant lipid transfer protein/seed storage helical domain-containing protein" evidence="3">
    <location>
        <begin position="29"/>
        <end position="97"/>
    </location>
</feature>
<accession>A0A2U1M0W0</accession>
<evidence type="ECO:0000313" key="5">
    <source>
        <dbReference type="EMBL" id="PWA54889.1"/>
    </source>
</evidence>
<gene>
    <name evidence="5" type="ORF">CTI12_AA431070</name>
</gene>
<dbReference type="AlphaFoldDB" id="A0A2U1M0W0"/>
<evidence type="ECO:0000256" key="1">
    <source>
        <dbReference type="ARBA" id="ARBA00022448"/>
    </source>
</evidence>
<dbReference type="Gene3D" id="1.10.110.10">
    <property type="entry name" value="Plant lipid-transfer and hydrophobic proteins"/>
    <property type="match status" value="1"/>
</dbReference>
<dbReference type="SUPFAM" id="SSF47699">
    <property type="entry name" value="Bifunctional inhibitor/lipid-transfer protein/seed storage 2S albumin"/>
    <property type="match status" value="1"/>
</dbReference>
<dbReference type="EMBL" id="PKPP01006933">
    <property type="protein sequence ID" value="PWA54889.1"/>
    <property type="molecule type" value="Genomic_DNA"/>
</dbReference>
<name>A0A2U1M0W0_ARTAN</name>
<keyword evidence="6" id="KW-1185">Reference proteome</keyword>
<dbReference type="STRING" id="35608.A0A2U1M0W0"/>
<dbReference type="PANTHER" id="PTHR33214:SF44">
    <property type="entry name" value="NON-SPECIFIC LIPID TRANSFER PROTEIN GPI-ANCHORED 33"/>
    <property type="match status" value="1"/>
</dbReference>
<keyword evidence="3" id="KW-0732">Signal</keyword>
<dbReference type="PANTHER" id="PTHR33214">
    <property type="entry name" value="BIFUNCTIONAL INHIBITOR/LIPID-TRANSFER PROTEIN/SEED STORAGE 2S ALBUMIN SUPERFAMILY PROTEIN"/>
    <property type="match status" value="1"/>
</dbReference>
<sequence>MKRSVLCCVVVVSALFLVLMSQVPGMDAANCNYLELVACAGAITSPQPPSTDCCSKVKEQKPCFCGYLRNPQLRQYVTPEEARRVAKQCGVTLPRCK</sequence>
<dbReference type="Proteomes" id="UP000245207">
    <property type="component" value="Unassembled WGS sequence"/>
</dbReference>
<evidence type="ECO:0000313" key="6">
    <source>
        <dbReference type="Proteomes" id="UP000245207"/>
    </source>
</evidence>
<evidence type="ECO:0000256" key="2">
    <source>
        <dbReference type="ARBA" id="ARBA00023121"/>
    </source>
</evidence>
<dbReference type="InterPro" id="IPR036312">
    <property type="entry name" value="Bifun_inhib/LTP/seed_sf"/>
</dbReference>
<proteinExistence type="predicted"/>
<dbReference type="GO" id="GO:0006869">
    <property type="term" value="P:lipid transport"/>
    <property type="evidence" value="ECO:0007669"/>
    <property type="project" value="InterPro"/>
</dbReference>
<dbReference type="SMART" id="SM00499">
    <property type="entry name" value="AAI"/>
    <property type="match status" value="1"/>
</dbReference>
<evidence type="ECO:0000259" key="4">
    <source>
        <dbReference type="SMART" id="SM00499"/>
    </source>
</evidence>
<dbReference type="GO" id="GO:0008289">
    <property type="term" value="F:lipid binding"/>
    <property type="evidence" value="ECO:0007669"/>
    <property type="project" value="UniProtKB-KW"/>
</dbReference>
<dbReference type="InterPro" id="IPR016140">
    <property type="entry name" value="Bifunc_inhib/LTP/seed_store"/>
</dbReference>
<dbReference type="CDD" id="cd01959">
    <property type="entry name" value="nsLTP2"/>
    <property type="match status" value="1"/>
</dbReference>
<dbReference type="Pfam" id="PF00234">
    <property type="entry name" value="Tryp_alpha_amyl"/>
    <property type="match status" value="1"/>
</dbReference>
<protein>
    <recommendedName>
        <fullName evidence="4">Bifunctional inhibitor/plant lipid transfer protein/seed storage helical domain-containing protein</fullName>
    </recommendedName>
</protein>
<keyword evidence="2" id="KW-0446">Lipid-binding</keyword>
<feature type="domain" description="Bifunctional inhibitor/plant lipid transfer protein/seed storage helical" evidence="4">
    <location>
        <begin position="8"/>
        <end position="96"/>
    </location>
</feature>
<organism evidence="5 6">
    <name type="scientific">Artemisia annua</name>
    <name type="common">Sweet wormwood</name>
    <dbReference type="NCBI Taxonomy" id="35608"/>
    <lineage>
        <taxon>Eukaryota</taxon>
        <taxon>Viridiplantae</taxon>
        <taxon>Streptophyta</taxon>
        <taxon>Embryophyta</taxon>
        <taxon>Tracheophyta</taxon>
        <taxon>Spermatophyta</taxon>
        <taxon>Magnoliopsida</taxon>
        <taxon>eudicotyledons</taxon>
        <taxon>Gunneridae</taxon>
        <taxon>Pentapetalae</taxon>
        <taxon>asterids</taxon>
        <taxon>campanulids</taxon>
        <taxon>Asterales</taxon>
        <taxon>Asteraceae</taxon>
        <taxon>Asteroideae</taxon>
        <taxon>Anthemideae</taxon>
        <taxon>Artemisiinae</taxon>
        <taxon>Artemisia</taxon>
    </lineage>
</organism>
<keyword evidence="1" id="KW-0813">Transport</keyword>
<dbReference type="InterPro" id="IPR033872">
    <property type="entry name" value="nsLTP2"/>
</dbReference>
<evidence type="ECO:0000256" key="3">
    <source>
        <dbReference type="SAM" id="SignalP"/>
    </source>
</evidence>
<comment type="caution">
    <text evidence="5">The sequence shown here is derived from an EMBL/GenBank/DDBJ whole genome shotgun (WGS) entry which is preliminary data.</text>
</comment>
<reference evidence="5 6" key="1">
    <citation type="journal article" date="2018" name="Mol. Plant">
        <title>The genome of Artemisia annua provides insight into the evolution of Asteraceae family and artemisinin biosynthesis.</title>
        <authorList>
            <person name="Shen Q."/>
            <person name="Zhang L."/>
            <person name="Liao Z."/>
            <person name="Wang S."/>
            <person name="Yan T."/>
            <person name="Shi P."/>
            <person name="Liu M."/>
            <person name="Fu X."/>
            <person name="Pan Q."/>
            <person name="Wang Y."/>
            <person name="Lv Z."/>
            <person name="Lu X."/>
            <person name="Zhang F."/>
            <person name="Jiang W."/>
            <person name="Ma Y."/>
            <person name="Chen M."/>
            <person name="Hao X."/>
            <person name="Li L."/>
            <person name="Tang Y."/>
            <person name="Lv G."/>
            <person name="Zhou Y."/>
            <person name="Sun X."/>
            <person name="Brodelius P.E."/>
            <person name="Rose J.K.C."/>
            <person name="Tang K."/>
        </authorList>
    </citation>
    <scope>NUCLEOTIDE SEQUENCE [LARGE SCALE GENOMIC DNA]</scope>
    <source>
        <strain evidence="6">cv. Huhao1</strain>
        <tissue evidence="5">Leaf</tissue>
    </source>
</reference>
<dbReference type="OrthoDB" id="665742at2759"/>